<dbReference type="SUPFAM" id="SSF48350">
    <property type="entry name" value="GTPase activation domain, GAP"/>
    <property type="match status" value="1"/>
</dbReference>
<evidence type="ECO:0000256" key="1">
    <source>
        <dbReference type="ARBA" id="ARBA00022468"/>
    </source>
</evidence>
<evidence type="ECO:0000313" key="3">
    <source>
        <dbReference type="EMBL" id="KAG9239586.1"/>
    </source>
</evidence>
<dbReference type="GO" id="GO:0005096">
    <property type="term" value="F:GTPase activator activity"/>
    <property type="evidence" value="ECO:0007669"/>
    <property type="project" value="UniProtKB-KW"/>
</dbReference>
<reference evidence="3" key="1">
    <citation type="journal article" date="2021" name="IMA Fungus">
        <title>Genomic characterization of three marine fungi, including Emericellopsis atlantica sp. nov. with signatures of a generalist lifestyle and marine biomass degradation.</title>
        <authorList>
            <person name="Hagestad O.C."/>
            <person name="Hou L."/>
            <person name="Andersen J.H."/>
            <person name="Hansen E.H."/>
            <person name="Altermark B."/>
            <person name="Li C."/>
            <person name="Kuhnert E."/>
            <person name="Cox R.J."/>
            <person name="Crous P.W."/>
            <person name="Spatafora J.W."/>
            <person name="Lail K."/>
            <person name="Amirebrahimi M."/>
            <person name="Lipzen A."/>
            <person name="Pangilinan J."/>
            <person name="Andreopoulos W."/>
            <person name="Hayes R.D."/>
            <person name="Ng V."/>
            <person name="Grigoriev I.V."/>
            <person name="Jackson S.A."/>
            <person name="Sutton T.D.S."/>
            <person name="Dobson A.D.W."/>
            <person name="Rama T."/>
        </authorList>
    </citation>
    <scope>NUCLEOTIDE SEQUENCE</scope>
    <source>
        <strain evidence="3">TRa018bII</strain>
    </source>
</reference>
<keyword evidence="1" id="KW-0343">GTPase activation</keyword>
<dbReference type="Gene3D" id="1.10.555.10">
    <property type="entry name" value="Rho GTPase activation protein"/>
    <property type="match status" value="1"/>
</dbReference>
<dbReference type="InterPro" id="IPR000198">
    <property type="entry name" value="RhoGAP_dom"/>
</dbReference>
<name>A0A9P7YTR5_9HELO</name>
<dbReference type="GO" id="GO:0060237">
    <property type="term" value="P:regulation of fungal-type cell wall organization"/>
    <property type="evidence" value="ECO:0007669"/>
    <property type="project" value="TreeGrafter"/>
</dbReference>
<dbReference type="PANTHER" id="PTHR15228">
    <property type="entry name" value="SPERMATHECAL PHYSIOLOGY VARIANT"/>
    <property type="match status" value="1"/>
</dbReference>
<dbReference type="SMART" id="SM00324">
    <property type="entry name" value="RhoGAP"/>
    <property type="match status" value="1"/>
</dbReference>
<gene>
    <name evidence="3" type="ORF">BJ875DRAFT_479250</name>
</gene>
<dbReference type="InterPro" id="IPR008936">
    <property type="entry name" value="Rho_GTPase_activation_prot"/>
</dbReference>
<dbReference type="OrthoDB" id="19923at2759"/>
<dbReference type="PROSITE" id="PS50238">
    <property type="entry name" value="RHOGAP"/>
    <property type="match status" value="1"/>
</dbReference>
<feature type="domain" description="Rho-GAP" evidence="2">
    <location>
        <begin position="341"/>
        <end position="548"/>
    </location>
</feature>
<dbReference type="Proteomes" id="UP000824998">
    <property type="component" value="Unassembled WGS sequence"/>
</dbReference>
<keyword evidence="4" id="KW-1185">Reference proteome</keyword>
<dbReference type="GO" id="GO:0005938">
    <property type="term" value="C:cell cortex"/>
    <property type="evidence" value="ECO:0007669"/>
    <property type="project" value="TreeGrafter"/>
</dbReference>
<dbReference type="Pfam" id="PF00620">
    <property type="entry name" value="RhoGAP"/>
    <property type="match status" value="1"/>
</dbReference>
<dbReference type="InterPro" id="IPR051025">
    <property type="entry name" value="RhoGAP"/>
</dbReference>
<evidence type="ECO:0000313" key="4">
    <source>
        <dbReference type="Proteomes" id="UP000824998"/>
    </source>
</evidence>
<dbReference type="AlphaFoldDB" id="A0A9P7YTR5"/>
<organism evidence="3 4">
    <name type="scientific">Amylocarpus encephaloides</name>
    <dbReference type="NCBI Taxonomy" id="45428"/>
    <lineage>
        <taxon>Eukaryota</taxon>
        <taxon>Fungi</taxon>
        <taxon>Dikarya</taxon>
        <taxon>Ascomycota</taxon>
        <taxon>Pezizomycotina</taxon>
        <taxon>Leotiomycetes</taxon>
        <taxon>Helotiales</taxon>
        <taxon>Helotiales incertae sedis</taxon>
        <taxon>Amylocarpus</taxon>
    </lineage>
</organism>
<accession>A0A9P7YTR5</accession>
<comment type="caution">
    <text evidence="3">The sequence shown here is derived from an EMBL/GenBank/DDBJ whole genome shotgun (WGS) entry which is preliminary data.</text>
</comment>
<dbReference type="EMBL" id="MU251357">
    <property type="protein sequence ID" value="KAG9239586.1"/>
    <property type="molecule type" value="Genomic_DNA"/>
</dbReference>
<dbReference type="PANTHER" id="PTHR15228:SF25">
    <property type="entry name" value="F-BAR DOMAIN-CONTAINING PROTEIN"/>
    <property type="match status" value="1"/>
</dbReference>
<proteinExistence type="predicted"/>
<sequence length="549" mass="60692">MAIVGLLTAAQQISSAISNMVSTSKSAPKDMQNLKSTVDTIRSVLLQLQLLLLGRAKVDRQRTSLILVEQVVITLSACVATFSELDVFVESLNSDNKLGLMDRIRWVTKATTIQEHLKKLEMHKSSLTLMMAILTCESTYKAEDAVDELSGMIRQVLDNHQILAQRLLSIEIGLDIEQPLSSHLPQASEQVPRDIQRTAEGFAFEEVLHNSWVYQRLDRRSDGGAFSVISTAGRTASWTMLSGLSLSDNISIIAFQALPVYAHDLSNSEAYQFGEFNDSAVDLKHEVLESNELLESPNSRSIRGRLSRLAAGITARIPRKTSGNLGIPEIAIIPPKKVFGVELEESISFANVAIALIDSEGTSYTYGYVPIVVAKTGVYLKEEATNVENIFGQSGSAKRIYEVECIFDTKPRYGKGLDWAGYTVHDAASCLLRYLKLLPEPVIPFNTYEQFTAAVDSEVDLNFDQRIAIFQGLVTTLPPLSRQLLIYLLDLLAVFASKSETNLMTSQRLVAAFQPSLLSRPPSEMSADDHTRASDTMVFMVENQESFLV</sequence>
<dbReference type="GO" id="GO:0007165">
    <property type="term" value="P:signal transduction"/>
    <property type="evidence" value="ECO:0007669"/>
    <property type="project" value="InterPro"/>
</dbReference>
<evidence type="ECO:0000259" key="2">
    <source>
        <dbReference type="PROSITE" id="PS50238"/>
    </source>
</evidence>
<protein>
    <submittedName>
        <fullName evidence="3">Rho GTPase activation protein</fullName>
    </submittedName>
</protein>